<feature type="signal peptide" evidence="1">
    <location>
        <begin position="1"/>
        <end position="23"/>
    </location>
</feature>
<keyword evidence="4" id="KW-1185">Reference proteome</keyword>
<name>A0A5C3M6I4_9AGAR</name>
<feature type="domain" description="Beta-glucuronidase C-terminal" evidence="2">
    <location>
        <begin position="436"/>
        <end position="540"/>
    </location>
</feature>
<gene>
    <name evidence="3" type="ORF">BDQ12DRAFT_628170</name>
</gene>
<evidence type="ECO:0000313" key="4">
    <source>
        <dbReference type="Proteomes" id="UP000308652"/>
    </source>
</evidence>
<dbReference type="AlphaFoldDB" id="A0A5C3M6I4"/>
<protein>
    <recommendedName>
        <fullName evidence="2">Beta-glucuronidase C-terminal domain-containing protein</fullName>
    </recommendedName>
</protein>
<evidence type="ECO:0000256" key="1">
    <source>
        <dbReference type="SAM" id="SignalP"/>
    </source>
</evidence>
<proteinExistence type="predicted"/>
<organism evidence="3 4">
    <name type="scientific">Crucibulum laeve</name>
    <dbReference type="NCBI Taxonomy" id="68775"/>
    <lineage>
        <taxon>Eukaryota</taxon>
        <taxon>Fungi</taxon>
        <taxon>Dikarya</taxon>
        <taxon>Basidiomycota</taxon>
        <taxon>Agaricomycotina</taxon>
        <taxon>Agaricomycetes</taxon>
        <taxon>Agaricomycetidae</taxon>
        <taxon>Agaricales</taxon>
        <taxon>Agaricineae</taxon>
        <taxon>Nidulariaceae</taxon>
        <taxon>Crucibulum</taxon>
    </lineage>
</organism>
<dbReference type="Pfam" id="PF16862">
    <property type="entry name" value="Glyco_hydro_79C"/>
    <property type="match status" value="1"/>
</dbReference>
<dbReference type="PANTHER" id="PTHR36183:SF2">
    <property type="entry name" value="BETA-GLUCURONIDASE C-TERMINAL DOMAIN-CONTAINING PROTEIN"/>
    <property type="match status" value="1"/>
</dbReference>
<dbReference type="SUPFAM" id="SSF51445">
    <property type="entry name" value="(Trans)glycosidases"/>
    <property type="match status" value="1"/>
</dbReference>
<reference evidence="3 4" key="1">
    <citation type="journal article" date="2019" name="Nat. Ecol. Evol.">
        <title>Megaphylogeny resolves global patterns of mushroom evolution.</title>
        <authorList>
            <person name="Varga T."/>
            <person name="Krizsan K."/>
            <person name="Foldi C."/>
            <person name="Dima B."/>
            <person name="Sanchez-Garcia M."/>
            <person name="Sanchez-Ramirez S."/>
            <person name="Szollosi G.J."/>
            <person name="Szarkandi J.G."/>
            <person name="Papp V."/>
            <person name="Albert L."/>
            <person name="Andreopoulos W."/>
            <person name="Angelini C."/>
            <person name="Antonin V."/>
            <person name="Barry K.W."/>
            <person name="Bougher N.L."/>
            <person name="Buchanan P."/>
            <person name="Buyck B."/>
            <person name="Bense V."/>
            <person name="Catcheside P."/>
            <person name="Chovatia M."/>
            <person name="Cooper J."/>
            <person name="Damon W."/>
            <person name="Desjardin D."/>
            <person name="Finy P."/>
            <person name="Geml J."/>
            <person name="Haridas S."/>
            <person name="Hughes K."/>
            <person name="Justo A."/>
            <person name="Karasinski D."/>
            <person name="Kautmanova I."/>
            <person name="Kiss B."/>
            <person name="Kocsube S."/>
            <person name="Kotiranta H."/>
            <person name="LaButti K.M."/>
            <person name="Lechner B.E."/>
            <person name="Liimatainen K."/>
            <person name="Lipzen A."/>
            <person name="Lukacs Z."/>
            <person name="Mihaltcheva S."/>
            <person name="Morgado L.N."/>
            <person name="Niskanen T."/>
            <person name="Noordeloos M.E."/>
            <person name="Ohm R.A."/>
            <person name="Ortiz-Santana B."/>
            <person name="Ovrebo C."/>
            <person name="Racz N."/>
            <person name="Riley R."/>
            <person name="Savchenko A."/>
            <person name="Shiryaev A."/>
            <person name="Soop K."/>
            <person name="Spirin V."/>
            <person name="Szebenyi C."/>
            <person name="Tomsovsky M."/>
            <person name="Tulloss R.E."/>
            <person name="Uehling J."/>
            <person name="Grigoriev I.V."/>
            <person name="Vagvolgyi C."/>
            <person name="Papp T."/>
            <person name="Martin F.M."/>
            <person name="Miettinen O."/>
            <person name="Hibbett D.S."/>
            <person name="Nagy L.G."/>
        </authorList>
    </citation>
    <scope>NUCLEOTIDE SEQUENCE [LARGE SCALE GENOMIC DNA]</scope>
    <source>
        <strain evidence="3 4">CBS 166.37</strain>
    </source>
</reference>
<feature type="chain" id="PRO_5023135450" description="Beta-glucuronidase C-terminal domain-containing protein" evidence="1">
    <location>
        <begin position="24"/>
        <end position="542"/>
    </location>
</feature>
<dbReference type="InterPro" id="IPR031728">
    <property type="entry name" value="GlcAase_C"/>
</dbReference>
<accession>A0A5C3M6I4</accession>
<evidence type="ECO:0000259" key="2">
    <source>
        <dbReference type="Pfam" id="PF16862"/>
    </source>
</evidence>
<feature type="non-terminal residue" evidence="3">
    <location>
        <position position="542"/>
    </location>
</feature>
<dbReference type="InterPro" id="IPR017853">
    <property type="entry name" value="GH"/>
</dbReference>
<sequence>MLTTLVLLTATTLLSHNAHLVLASLPTLKLSGSPSLPADSSYPLSPALASFSIETAFFEEFVGNTSSPNTLTRNLLENLKARTGTPAEVRIGGITADSTYWDPNLNVSLSNFIDKTGALQNTTIGPGFWNSVKLLPEGTKITMNLDLQDLDYQGALSVATAALKGLSTQLVGFEIGNEPDHYLSFTPKNYTNVWATWAKNISTTLKLNGPEFQIAATAEDPLWPYTAPGASSQLDCVSALAAGANNAGIVKTCSEHTYQYSVCDPPRIAVATLPNLVNHTRLAVYLDLWQPRIKSVRAQLGPESFVIGEYNSVSCSGKDGVSNTFGQALWLLDTTFYAASLNVSRLYIHQGGPLALQSSTQLNHGGLSFYDLWYPVQNLNGPVKVFPSYSAYLFVTETLGQSKSLRISNIYPGRQSNGSTITTALGDQSAGQLVAYGFWDDASPSGHKFPTKLALLNLEIFNQTQSAPRPSSVFDISAFLRDSNQPVTIRRLQAPGADVKEANVTTWAGQNFASGLASGKLVEEKVSGGKIKLQASEAALVF</sequence>
<keyword evidence="1" id="KW-0732">Signal</keyword>
<dbReference type="Proteomes" id="UP000308652">
    <property type="component" value="Unassembled WGS sequence"/>
</dbReference>
<dbReference type="OrthoDB" id="2831684at2759"/>
<evidence type="ECO:0000313" key="3">
    <source>
        <dbReference type="EMBL" id="TFK40293.1"/>
    </source>
</evidence>
<dbReference type="PANTHER" id="PTHR36183">
    <property type="entry name" value="BETA-GLUCURONIDASE"/>
    <property type="match status" value="1"/>
</dbReference>
<dbReference type="EMBL" id="ML213597">
    <property type="protein sequence ID" value="TFK40293.1"/>
    <property type="molecule type" value="Genomic_DNA"/>
</dbReference>
<dbReference type="Gene3D" id="3.20.20.80">
    <property type="entry name" value="Glycosidases"/>
    <property type="match status" value="1"/>
</dbReference>
<dbReference type="InterPro" id="IPR052974">
    <property type="entry name" value="GH79_Enzymes"/>
</dbReference>